<name>A0A7C4TXL2_9BACT</name>
<evidence type="ECO:0000256" key="3">
    <source>
        <dbReference type="ARBA" id="ARBA00023065"/>
    </source>
</evidence>
<dbReference type="SUPFAM" id="SSF159468">
    <property type="entry name" value="AtpF-like"/>
    <property type="match status" value="1"/>
</dbReference>
<dbReference type="AlphaFoldDB" id="A0A7C4TXL2"/>
<protein>
    <recommendedName>
        <fullName evidence="5">V-type ATP synthase subunit F</fullName>
    </recommendedName>
</protein>
<organism evidence="4">
    <name type="scientific">Caldisericum exile</name>
    <dbReference type="NCBI Taxonomy" id="693075"/>
    <lineage>
        <taxon>Bacteria</taxon>
        <taxon>Pseudomonadati</taxon>
        <taxon>Caldisericota/Cryosericota group</taxon>
        <taxon>Caldisericota</taxon>
        <taxon>Caldisericia</taxon>
        <taxon>Caldisericales</taxon>
        <taxon>Caldisericaceae</taxon>
        <taxon>Caldisericum</taxon>
    </lineage>
</organism>
<dbReference type="InterPro" id="IPR008218">
    <property type="entry name" value="ATPase_V1-cplx_f_g_su"/>
</dbReference>
<dbReference type="Pfam" id="PF01990">
    <property type="entry name" value="ATP-synt_F"/>
    <property type="match status" value="1"/>
</dbReference>
<sequence length="106" mass="11647">MNKIAFVGRKKIGILLRSLGIDDFEAKDALALKERMRELLKENKYILILTEEVYVNTVKDLLSKKTGALPVVMMLPTLEVTGATLSMIGDVVGKAVGVNILSKKES</sequence>
<evidence type="ECO:0000256" key="1">
    <source>
        <dbReference type="ARBA" id="ARBA00010148"/>
    </source>
</evidence>
<evidence type="ECO:0000256" key="2">
    <source>
        <dbReference type="ARBA" id="ARBA00022448"/>
    </source>
</evidence>
<proteinExistence type="inferred from homology"/>
<evidence type="ECO:0000313" key="4">
    <source>
        <dbReference type="EMBL" id="HGW60430.1"/>
    </source>
</evidence>
<dbReference type="EMBL" id="DTHV01000102">
    <property type="protein sequence ID" value="HGW60430.1"/>
    <property type="molecule type" value="Genomic_DNA"/>
</dbReference>
<keyword evidence="2" id="KW-0813">Transport</keyword>
<comment type="caution">
    <text evidence="4">The sequence shown here is derived from an EMBL/GenBank/DDBJ whole genome shotgun (WGS) entry which is preliminary data.</text>
</comment>
<comment type="similarity">
    <text evidence="1">Belongs to the V-ATPase F subunit family.</text>
</comment>
<keyword evidence="3" id="KW-0406">Ion transport</keyword>
<dbReference type="InterPro" id="IPR036906">
    <property type="entry name" value="ATPase_V1_fsu_sf"/>
</dbReference>
<gene>
    <name evidence="4" type="ORF">ENV82_03245</name>
</gene>
<evidence type="ECO:0008006" key="5">
    <source>
        <dbReference type="Google" id="ProtNLM"/>
    </source>
</evidence>
<reference evidence="4" key="1">
    <citation type="journal article" date="2020" name="mSystems">
        <title>Genome- and Community-Level Interaction Insights into Carbon Utilization and Element Cycling Functions of Hydrothermarchaeota in Hydrothermal Sediment.</title>
        <authorList>
            <person name="Zhou Z."/>
            <person name="Liu Y."/>
            <person name="Xu W."/>
            <person name="Pan J."/>
            <person name="Luo Z.H."/>
            <person name="Li M."/>
        </authorList>
    </citation>
    <scope>NUCLEOTIDE SEQUENCE [LARGE SCALE GENOMIC DNA]</scope>
    <source>
        <strain evidence="4">SpSt-794</strain>
    </source>
</reference>
<dbReference type="Gene3D" id="3.40.50.10580">
    <property type="entry name" value="ATPase, V1 complex, subunit F"/>
    <property type="match status" value="1"/>
</dbReference>
<dbReference type="GO" id="GO:0046961">
    <property type="term" value="F:proton-transporting ATPase activity, rotational mechanism"/>
    <property type="evidence" value="ECO:0007669"/>
    <property type="project" value="InterPro"/>
</dbReference>
<accession>A0A7C4TXL2</accession>